<proteinExistence type="predicted"/>
<sequence length="17" mass="2037">MSTEMLYEKDMGTMEKL</sequence>
<evidence type="ECO:0000313" key="1">
    <source>
        <dbReference type="EMBL" id="CAF4347526.1"/>
    </source>
</evidence>
<accession>A0A820KRG0</accession>
<organism evidence="1 2">
    <name type="scientific">Rotaria sordida</name>
    <dbReference type="NCBI Taxonomy" id="392033"/>
    <lineage>
        <taxon>Eukaryota</taxon>
        <taxon>Metazoa</taxon>
        <taxon>Spiralia</taxon>
        <taxon>Gnathifera</taxon>
        <taxon>Rotifera</taxon>
        <taxon>Eurotatoria</taxon>
        <taxon>Bdelloidea</taxon>
        <taxon>Philodinida</taxon>
        <taxon>Philodinidae</taxon>
        <taxon>Rotaria</taxon>
    </lineage>
</organism>
<dbReference type="AlphaFoldDB" id="A0A820KRG0"/>
<comment type="caution">
    <text evidence="1">The sequence shown here is derived from an EMBL/GenBank/DDBJ whole genome shotgun (WGS) entry which is preliminary data.</text>
</comment>
<protein>
    <submittedName>
        <fullName evidence="1">Uncharacterized protein</fullName>
    </submittedName>
</protein>
<name>A0A820KRG0_9BILA</name>
<reference evidence="1" key="1">
    <citation type="submission" date="2021-02" db="EMBL/GenBank/DDBJ databases">
        <authorList>
            <person name="Nowell W R."/>
        </authorList>
    </citation>
    <scope>NUCLEOTIDE SEQUENCE</scope>
</reference>
<gene>
    <name evidence="1" type="ORF">OTI717_LOCUS43438</name>
</gene>
<dbReference type="Proteomes" id="UP000663823">
    <property type="component" value="Unassembled WGS sequence"/>
</dbReference>
<evidence type="ECO:0000313" key="2">
    <source>
        <dbReference type="Proteomes" id="UP000663823"/>
    </source>
</evidence>
<dbReference type="EMBL" id="CAJOAX010062504">
    <property type="protein sequence ID" value="CAF4347526.1"/>
    <property type="molecule type" value="Genomic_DNA"/>
</dbReference>
<feature type="non-terminal residue" evidence="1">
    <location>
        <position position="17"/>
    </location>
</feature>